<name>A0ABS4ELL7_9HYPH</name>
<accession>A0ABS4ELL7</accession>
<sequence length="73" mass="7839">MIVVIVIATAAIVAAAGIVIVTPTAALVLLSWPHRSLTWILLILMILWLRGLPEIPYQGIPDQAGTRRDPTAS</sequence>
<organism evidence="2 3">
    <name type="scientific">Rhizobium herbae</name>
    <dbReference type="NCBI Taxonomy" id="508661"/>
    <lineage>
        <taxon>Bacteria</taxon>
        <taxon>Pseudomonadati</taxon>
        <taxon>Pseudomonadota</taxon>
        <taxon>Alphaproteobacteria</taxon>
        <taxon>Hyphomicrobiales</taxon>
        <taxon>Rhizobiaceae</taxon>
        <taxon>Rhizobium/Agrobacterium group</taxon>
        <taxon>Rhizobium</taxon>
    </lineage>
</organism>
<protein>
    <submittedName>
        <fullName evidence="2">Uncharacterized protein</fullName>
    </submittedName>
</protein>
<comment type="caution">
    <text evidence="2">The sequence shown here is derived from an EMBL/GenBank/DDBJ whole genome shotgun (WGS) entry which is preliminary data.</text>
</comment>
<dbReference type="RefSeq" id="WP_209853408.1">
    <property type="nucleotide sequence ID" value="NZ_JAGGJV010000004.1"/>
</dbReference>
<reference evidence="2 3" key="1">
    <citation type="submission" date="2021-03" db="EMBL/GenBank/DDBJ databases">
        <title>Genomic Encyclopedia of Type Strains, Phase IV (KMG-IV): sequencing the most valuable type-strain genomes for metagenomic binning, comparative biology and taxonomic classification.</title>
        <authorList>
            <person name="Goeker M."/>
        </authorList>
    </citation>
    <scope>NUCLEOTIDE SEQUENCE [LARGE SCALE GENOMIC DNA]</scope>
    <source>
        <strain evidence="2 3">DSM 26427</strain>
    </source>
</reference>
<evidence type="ECO:0000256" key="1">
    <source>
        <dbReference type="SAM" id="Phobius"/>
    </source>
</evidence>
<feature type="transmembrane region" description="Helical" evidence="1">
    <location>
        <begin position="36"/>
        <end position="52"/>
    </location>
</feature>
<keyword evidence="1" id="KW-1133">Transmembrane helix</keyword>
<gene>
    <name evidence="2" type="ORF">J2Z75_002353</name>
</gene>
<dbReference type="EMBL" id="JAGGJV010000004">
    <property type="protein sequence ID" value="MBP1858841.1"/>
    <property type="molecule type" value="Genomic_DNA"/>
</dbReference>
<keyword evidence="1" id="KW-0472">Membrane</keyword>
<evidence type="ECO:0000313" key="3">
    <source>
        <dbReference type="Proteomes" id="UP000823786"/>
    </source>
</evidence>
<dbReference type="Proteomes" id="UP000823786">
    <property type="component" value="Unassembled WGS sequence"/>
</dbReference>
<proteinExistence type="predicted"/>
<keyword evidence="1" id="KW-0812">Transmembrane</keyword>
<evidence type="ECO:0000313" key="2">
    <source>
        <dbReference type="EMBL" id="MBP1858841.1"/>
    </source>
</evidence>
<keyword evidence="3" id="KW-1185">Reference proteome</keyword>